<dbReference type="Pfam" id="PF13005">
    <property type="entry name" value="zf-IS66"/>
    <property type="match status" value="1"/>
</dbReference>
<evidence type="ECO:0000259" key="3">
    <source>
        <dbReference type="Pfam" id="PF13007"/>
    </source>
</evidence>
<dbReference type="InterPro" id="IPR052344">
    <property type="entry name" value="Transposase-related"/>
</dbReference>
<gene>
    <name evidence="4" type="ORF">B1A_05744</name>
</gene>
<evidence type="ECO:0000256" key="1">
    <source>
        <dbReference type="SAM" id="MobiDB-lite"/>
    </source>
</evidence>
<dbReference type="AlphaFoldDB" id="T1BSM6"/>
<accession>T1BSM6</accession>
<dbReference type="PANTHER" id="PTHR33678">
    <property type="entry name" value="BLL1576 PROTEIN"/>
    <property type="match status" value="1"/>
</dbReference>
<dbReference type="InterPro" id="IPR024474">
    <property type="entry name" value="Znf_dom_IS66"/>
</dbReference>
<sequence length="192" mass="21052">MKIQVLEERLRLQRIAKYGPGSESLSDLQLELLELEPGVSSQEVTAESEREALPPATDKKRRKHPGRQTLPAELPRVERVIACTPEQCCCSNCGQATTLIGYEESEQLDVEPAKYFVLRTKREKRACKKCEEQGVATAPVPQRIIEKGLVSDRVVIDTLIANMPTTLRFIGRASSCCATRASTSAGPPCAAG</sequence>
<dbReference type="Pfam" id="PF13007">
    <property type="entry name" value="LZ_Tnp_IS66"/>
    <property type="match status" value="1"/>
</dbReference>
<protein>
    <submittedName>
        <fullName evidence="4">Transposase IS66</fullName>
    </submittedName>
</protein>
<reference evidence="4" key="2">
    <citation type="journal article" date="2014" name="ISME J.">
        <title>Microbial stratification in low pH oxic and suboxic macroscopic growths along an acid mine drainage.</title>
        <authorList>
            <person name="Mendez-Garcia C."/>
            <person name="Mesa V."/>
            <person name="Sprenger R.R."/>
            <person name="Richter M."/>
            <person name="Diez M.S."/>
            <person name="Solano J."/>
            <person name="Bargiela R."/>
            <person name="Golyshina O.V."/>
            <person name="Manteca A."/>
            <person name="Ramos J.L."/>
            <person name="Gallego J.R."/>
            <person name="Llorente I."/>
            <person name="Martins Dos Santos V.A."/>
            <person name="Jensen O.N."/>
            <person name="Pelaez A.I."/>
            <person name="Sanchez J."/>
            <person name="Ferrer M."/>
        </authorList>
    </citation>
    <scope>NUCLEOTIDE SEQUENCE</scope>
</reference>
<name>T1BSM6_9ZZZZ</name>
<reference evidence="4" key="1">
    <citation type="submission" date="2013-08" db="EMBL/GenBank/DDBJ databases">
        <authorList>
            <person name="Mendez C."/>
            <person name="Richter M."/>
            <person name="Ferrer M."/>
            <person name="Sanchez J."/>
        </authorList>
    </citation>
    <scope>NUCLEOTIDE SEQUENCE</scope>
</reference>
<feature type="domain" description="Transposase TnpC homeodomain" evidence="3">
    <location>
        <begin position="6"/>
        <end position="78"/>
    </location>
</feature>
<dbReference type="PANTHER" id="PTHR33678:SF1">
    <property type="entry name" value="BLL1576 PROTEIN"/>
    <property type="match status" value="1"/>
</dbReference>
<evidence type="ECO:0000313" key="4">
    <source>
        <dbReference type="EMBL" id="EQD71533.1"/>
    </source>
</evidence>
<feature type="domain" description="Transposase IS66 zinc-finger binding" evidence="2">
    <location>
        <begin position="88"/>
        <end position="131"/>
    </location>
</feature>
<feature type="region of interest" description="Disordered" evidence="1">
    <location>
        <begin position="38"/>
        <end position="71"/>
    </location>
</feature>
<comment type="caution">
    <text evidence="4">The sequence shown here is derived from an EMBL/GenBank/DDBJ whole genome shotgun (WGS) entry which is preliminary data.</text>
</comment>
<proteinExistence type="predicted"/>
<dbReference type="EMBL" id="AUZX01004190">
    <property type="protein sequence ID" value="EQD71533.1"/>
    <property type="molecule type" value="Genomic_DNA"/>
</dbReference>
<organism evidence="4">
    <name type="scientific">mine drainage metagenome</name>
    <dbReference type="NCBI Taxonomy" id="410659"/>
    <lineage>
        <taxon>unclassified sequences</taxon>
        <taxon>metagenomes</taxon>
        <taxon>ecological metagenomes</taxon>
    </lineage>
</organism>
<evidence type="ECO:0000259" key="2">
    <source>
        <dbReference type="Pfam" id="PF13005"/>
    </source>
</evidence>
<dbReference type="InterPro" id="IPR024463">
    <property type="entry name" value="Transposase_TnpC_homeodom"/>
</dbReference>